<gene>
    <name evidence="2" type="ORF">DPMN_162951</name>
</gene>
<protein>
    <submittedName>
        <fullName evidence="2">Uncharacterized protein</fullName>
    </submittedName>
</protein>
<accession>A0A9D4IU02</accession>
<reference evidence="2" key="2">
    <citation type="submission" date="2020-11" db="EMBL/GenBank/DDBJ databases">
        <authorList>
            <person name="McCartney M.A."/>
            <person name="Auch B."/>
            <person name="Kono T."/>
            <person name="Mallez S."/>
            <person name="Becker A."/>
            <person name="Gohl D.M."/>
            <person name="Silverstein K.A.T."/>
            <person name="Koren S."/>
            <person name="Bechman K.B."/>
            <person name="Herman A."/>
            <person name="Abrahante J.E."/>
            <person name="Garbe J."/>
        </authorList>
    </citation>
    <scope>NUCLEOTIDE SEQUENCE</scope>
    <source>
        <strain evidence="2">Duluth1</strain>
        <tissue evidence="2">Whole animal</tissue>
    </source>
</reference>
<proteinExistence type="predicted"/>
<evidence type="ECO:0000313" key="3">
    <source>
        <dbReference type="Proteomes" id="UP000828390"/>
    </source>
</evidence>
<feature type="signal peptide" evidence="1">
    <location>
        <begin position="1"/>
        <end position="22"/>
    </location>
</feature>
<evidence type="ECO:0000256" key="1">
    <source>
        <dbReference type="SAM" id="SignalP"/>
    </source>
</evidence>
<comment type="caution">
    <text evidence="2">The sequence shown here is derived from an EMBL/GenBank/DDBJ whole genome shotgun (WGS) entry which is preliminary data.</text>
</comment>
<evidence type="ECO:0000313" key="2">
    <source>
        <dbReference type="EMBL" id="KAH3784879.1"/>
    </source>
</evidence>
<keyword evidence="1" id="KW-0732">Signal</keyword>
<feature type="chain" id="PRO_5039227851" evidence="1">
    <location>
        <begin position="23"/>
        <end position="136"/>
    </location>
</feature>
<reference evidence="2" key="1">
    <citation type="journal article" date="2019" name="bioRxiv">
        <title>The Genome of the Zebra Mussel, Dreissena polymorpha: A Resource for Invasive Species Research.</title>
        <authorList>
            <person name="McCartney M.A."/>
            <person name="Auch B."/>
            <person name="Kono T."/>
            <person name="Mallez S."/>
            <person name="Zhang Y."/>
            <person name="Obille A."/>
            <person name="Becker A."/>
            <person name="Abrahante J.E."/>
            <person name="Garbe J."/>
            <person name="Badalamenti J.P."/>
            <person name="Herman A."/>
            <person name="Mangelson H."/>
            <person name="Liachko I."/>
            <person name="Sullivan S."/>
            <person name="Sone E.D."/>
            <person name="Koren S."/>
            <person name="Silverstein K.A.T."/>
            <person name="Beckman K.B."/>
            <person name="Gohl D.M."/>
        </authorList>
    </citation>
    <scope>NUCLEOTIDE SEQUENCE</scope>
    <source>
        <strain evidence="2">Duluth1</strain>
        <tissue evidence="2">Whole animal</tissue>
    </source>
</reference>
<organism evidence="2 3">
    <name type="scientific">Dreissena polymorpha</name>
    <name type="common">Zebra mussel</name>
    <name type="synonym">Mytilus polymorpha</name>
    <dbReference type="NCBI Taxonomy" id="45954"/>
    <lineage>
        <taxon>Eukaryota</taxon>
        <taxon>Metazoa</taxon>
        <taxon>Spiralia</taxon>
        <taxon>Lophotrochozoa</taxon>
        <taxon>Mollusca</taxon>
        <taxon>Bivalvia</taxon>
        <taxon>Autobranchia</taxon>
        <taxon>Heteroconchia</taxon>
        <taxon>Euheterodonta</taxon>
        <taxon>Imparidentia</taxon>
        <taxon>Neoheterodontei</taxon>
        <taxon>Myida</taxon>
        <taxon>Dreissenoidea</taxon>
        <taxon>Dreissenidae</taxon>
        <taxon>Dreissena</taxon>
    </lineage>
</organism>
<name>A0A9D4IU02_DREPO</name>
<sequence>MKGNVIGCAVCILFAIVYIETATDQEFQALLIRFSVLEEKQAISDKRIGALEKEIVSSEKRIADLEAYTTLSERRVTMLKRENVRSNHRIDALEKINQLYLNTIIALEKSLSDKTLVAGKEAKHRLTEISTRPKRS</sequence>
<dbReference type="AlphaFoldDB" id="A0A9D4IU02"/>
<dbReference type="EMBL" id="JAIWYP010000008">
    <property type="protein sequence ID" value="KAH3784879.1"/>
    <property type="molecule type" value="Genomic_DNA"/>
</dbReference>
<dbReference type="Proteomes" id="UP000828390">
    <property type="component" value="Unassembled WGS sequence"/>
</dbReference>
<keyword evidence="3" id="KW-1185">Reference proteome</keyword>